<feature type="compositionally biased region" description="Basic and acidic residues" evidence="1">
    <location>
        <begin position="214"/>
        <end position="223"/>
    </location>
</feature>
<dbReference type="AlphaFoldDB" id="A0A1J9QDQ2"/>
<dbReference type="Proteomes" id="UP000182235">
    <property type="component" value="Unassembled WGS sequence"/>
</dbReference>
<protein>
    <submittedName>
        <fullName evidence="2">Uncharacterized protein</fullName>
    </submittedName>
</protein>
<organism evidence="2 3">
    <name type="scientific">Emergomyces pasteurianus Ep9510</name>
    <dbReference type="NCBI Taxonomy" id="1447872"/>
    <lineage>
        <taxon>Eukaryota</taxon>
        <taxon>Fungi</taxon>
        <taxon>Dikarya</taxon>
        <taxon>Ascomycota</taxon>
        <taxon>Pezizomycotina</taxon>
        <taxon>Eurotiomycetes</taxon>
        <taxon>Eurotiomycetidae</taxon>
        <taxon>Onygenales</taxon>
        <taxon>Ajellomycetaceae</taxon>
        <taxon>Emergomyces</taxon>
    </lineage>
</organism>
<comment type="caution">
    <text evidence="2">The sequence shown here is derived from an EMBL/GenBank/DDBJ whole genome shotgun (WGS) entry which is preliminary data.</text>
</comment>
<evidence type="ECO:0000313" key="3">
    <source>
        <dbReference type="Proteomes" id="UP000182235"/>
    </source>
</evidence>
<accession>A0A1J9QDQ2</accession>
<feature type="region of interest" description="Disordered" evidence="1">
    <location>
        <begin position="138"/>
        <end position="165"/>
    </location>
</feature>
<proteinExistence type="predicted"/>
<name>A0A1J9QDQ2_9EURO</name>
<feature type="region of interest" description="Disordered" evidence="1">
    <location>
        <begin position="209"/>
        <end position="234"/>
    </location>
</feature>
<gene>
    <name evidence="2" type="ORF">AJ78_05373</name>
</gene>
<dbReference type="OrthoDB" id="10577942at2759"/>
<dbReference type="VEuPathDB" id="FungiDB:AJ78_05373"/>
<keyword evidence="3" id="KW-1185">Reference proteome</keyword>
<sequence>MDTFQPLGRTERQRRRHAKREARRRLKLSDSEVRLILQQMQSSRSLRLYEHLDFVRQFVKAPWITDEEAAEVLWDYVHFYFVKVLRESGCKGLTETLSYCKGNDCGEGQIIIYWRDQYPELPPLIADSPIFCLEESDYNPDEDSLQNNNTPEIKPRSKLLPEPNPVNPDAVNFGTLGFIVTLDTGWETKFLATQDIQWKPRDVNCHEIVGSPSDAKDNRHIERSPSSGNPEDLNEWLKTNGPLTVYKQGASTGLTKGFLTHIKVDTRGLAQLLSRRRLTCLSSSPLSSSSSISTPEQDETMPLGILYVPDGDVSMAYLLHSWFTEIEFILDCDAYFCDPAQCELALARSSAFLQPHSTRETTTVECE</sequence>
<reference evidence="2 3" key="1">
    <citation type="submission" date="2015-07" db="EMBL/GenBank/DDBJ databases">
        <title>Emmonsia species relationships and genome sequence.</title>
        <authorList>
            <consortium name="The Broad Institute Genomics Platform"/>
            <person name="Cuomo C.A."/>
            <person name="Munoz J.F."/>
            <person name="Imamovic A."/>
            <person name="Priest M.E."/>
            <person name="Young S."/>
            <person name="Clay O.K."/>
            <person name="McEwen J.G."/>
        </authorList>
    </citation>
    <scope>NUCLEOTIDE SEQUENCE [LARGE SCALE GENOMIC DNA]</scope>
    <source>
        <strain evidence="2 3">UAMH 9510</strain>
    </source>
</reference>
<evidence type="ECO:0000256" key="1">
    <source>
        <dbReference type="SAM" id="MobiDB-lite"/>
    </source>
</evidence>
<dbReference type="EMBL" id="LGRN01000231">
    <property type="protein sequence ID" value="OJD14271.1"/>
    <property type="molecule type" value="Genomic_DNA"/>
</dbReference>
<evidence type="ECO:0000313" key="2">
    <source>
        <dbReference type="EMBL" id="OJD14271.1"/>
    </source>
</evidence>